<proteinExistence type="predicted"/>
<evidence type="ECO:0000313" key="1">
    <source>
        <dbReference type="EMBL" id="CAB3982195.1"/>
    </source>
</evidence>
<name>A0A7D9DC70_PARCT</name>
<reference evidence="1" key="1">
    <citation type="submission" date="2020-04" db="EMBL/GenBank/DDBJ databases">
        <authorList>
            <person name="Alioto T."/>
            <person name="Alioto T."/>
            <person name="Gomez Garrido J."/>
        </authorList>
    </citation>
    <scope>NUCLEOTIDE SEQUENCE</scope>
    <source>
        <strain evidence="1">A484AB</strain>
    </source>
</reference>
<protein>
    <submittedName>
        <fullName evidence="1">Uncharacterized protein</fullName>
    </submittedName>
</protein>
<dbReference type="Proteomes" id="UP001152795">
    <property type="component" value="Unassembled WGS sequence"/>
</dbReference>
<organism evidence="1 2">
    <name type="scientific">Paramuricea clavata</name>
    <name type="common">Red gorgonian</name>
    <name type="synonym">Violescent sea-whip</name>
    <dbReference type="NCBI Taxonomy" id="317549"/>
    <lineage>
        <taxon>Eukaryota</taxon>
        <taxon>Metazoa</taxon>
        <taxon>Cnidaria</taxon>
        <taxon>Anthozoa</taxon>
        <taxon>Octocorallia</taxon>
        <taxon>Malacalcyonacea</taxon>
        <taxon>Plexauridae</taxon>
        <taxon>Paramuricea</taxon>
    </lineage>
</organism>
<gene>
    <name evidence="1" type="ORF">PACLA_8A032338</name>
</gene>
<keyword evidence="2" id="KW-1185">Reference proteome</keyword>
<accession>A0A7D9DC70</accession>
<comment type="caution">
    <text evidence="1">The sequence shown here is derived from an EMBL/GenBank/DDBJ whole genome shotgun (WGS) entry which is preliminary data.</text>
</comment>
<dbReference type="EMBL" id="CACRXK020000477">
    <property type="protein sequence ID" value="CAB3982195.1"/>
    <property type="molecule type" value="Genomic_DNA"/>
</dbReference>
<sequence length="507" mass="57542">MAVVVDPCEILNVCANETNNKTYENLLKYKEYFQVQPDKKIKWLGNFDELKCLIFDLFGADGKWSSPRGSAKAFQNDKITITYYTNKKSLLFQGQEGNRLKEVILNQSSKSSDLLTDSIVSHESILCASNNDNLLYASQTVAKTAKISMISNNTRSKSEVTLEDLQDFIDFSYQNILPLSDNANLSSTRTFDCSTPSRPSVDDNSPAIEKLFGTFKREFESKVEALIFELSEQRETIDRCKQDICKLTSENLNLKSRLAELEQKAFPKNKSNNVIKNAETNDVISSTLSYYLPSTVSNEAPSTTNGPTISSLVNNHQVCVPMEGSSETAVFCSPSLNNQPAVVCDKGNNSKRKPLPAKECMPPKANENIEPSNHRLTRSSKVIPPTHKESQPIPTRITYRVPPNAKMKTIRGNSKYRKNQQVHNGNYTDKYNRRPASMQTARNQAKEKHIYPRPFQQAPRFHYPWTKLGNFMKEWQAYLNFVRMTVTNPPKLPRHPSFPLQRIETLV</sequence>
<dbReference type="AlphaFoldDB" id="A0A7D9DC70"/>
<evidence type="ECO:0000313" key="2">
    <source>
        <dbReference type="Proteomes" id="UP001152795"/>
    </source>
</evidence>